<evidence type="ECO:0000256" key="1">
    <source>
        <dbReference type="SAM" id="Coils"/>
    </source>
</evidence>
<feature type="coiled-coil region" evidence="1">
    <location>
        <begin position="134"/>
        <end position="169"/>
    </location>
</feature>
<evidence type="ECO:0000313" key="2">
    <source>
        <dbReference type="EMBL" id="ANP42922.1"/>
    </source>
</evidence>
<dbReference type="OrthoDB" id="6943389at2"/>
<dbReference type="RefSeq" id="WP_052032000.1">
    <property type="nucleotide sequence ID" value="NZ_CP015231.1"/>
</dbReference>
<reference evidence="2 3" key="1">
    <citation type="journal article" date="2016" name="ISME J.">
        <title>Global occurrence and heterogeneity of the Roseobacter-clade species Ruegeria mobilis.</title>
        <authorList>
            <person name="Sonnenschein E."/>
            <person name="Gram L."/>
        </authorList>
    </citation>
    <scope>NUCLEOTIDE SEQUENCE [LARGE SCALE GENOMIC DNA]</scope>
    <source>
        <strain evidence="2 3">F1926</strain>
        <plasmid evidence="2 3">unnamed1</plasmid>
    </source>
</reference>
<name>A0A1B1A8L6_9RHOB</name>
<dbReference type="Proteomes" id="UP000013243">
    <property type="component" value="Plasmid unnamed1"/>
</dbReference>
<keyword evidence="2" id="KW-0614">Plasmid</keyword>
<evidence type="ECO:0000313" key="3">
    <source>
        <dbReference type="Proteomes" id="UP000013243"/>
    </source>
</evidence>
<dbReference type="GeneID" id="28252038"/>
<protein>
    <submittedName>
        <fullName evidence="2">Uncharacterized protein</fullName>
    </submittedName>
</protein>
<keyword evidence="1" id="KW-0175">Coiled coil</keyword>
<dbReference type="AlphaFoldDB" id="A0A1B1A8L6"/>
<proteinExistence type="predicted"/>
<sequence length="324" mass="37137">MEKIRFHFEGALSAEHHLNFYEAARFQYAAARLTTKLIQFQHHGNFNKRITDKTNKDALLATHKDGSFDISILVPFAMAAAETFVTTPVGALMSYVFERVLGKTSNSEVVDALNAQTVIAEQFGRVSDNDTATVQQALRIIEQQQRDLSEAHDQNTKHLERRIAELERERLLGAREDQISKIDDVRQEKLLAMAAPLVGEMATALRRSADTLEIFDETLPGTSHRFLYLDREMAEEIIISKVDDQITAIRVDIVQYNKETGWGKLRLSTSRDLITFNVPTDVKERLRERIVVEMRKTQTFVQVYYVRDRAKEPKRMILVGIIDE</sequence>
<accession>A0A1B1A8L6</accession>
<geneLocation type="plasmid" evidence="2 3">
    <name>unnamed1</name>
</geneLocation>
<dbReference type="KEGG" id="rmb:K529_019350"/>
<organism evidence="2 3">
    <name type="scientific">Tritonibacter mobilis F1926</name>
    <dbReference type="NCBI Taxonomy" id="1265309"/>
    <lineage>
        <taxon>Bacteria</taxon>
        <taxon>Pseudomonadati</taxon>
        <taxon>Pseudomonadota</taxon>
        <taxon>Alphaproteobacteria</taxon>
        <taxon>Rhodobacterales</taxon>
        <taxon>Paracoccaceae</taxon>
        <taxon>Tritonibacter</taxon>
    </lineage>
</organism>
<dbReference type="EMBL" id="CP015231">
    <property type="protein sequence ID" value="ANP42922.1"/>
    <property type="molecule type" value="Genomic_DNA"/>
</dbReference>
<gene>
    <name evidence="2" type="ORF">K529_019350</name>
</gene>